<dbReference type="OrthoDB" id="10496859at2759"/>
<dbReference type="GO" id="GO:0030244">
    <property type="term" value="P:cellulose biosynthetic process"/>
    <property type="evidence" value="ECO:0007669"/>
    <property type="project" value="InterPro"/>
</dbReference>
<evidence type="ECO:0000256" key="6">
    <source>
        <dbReference type="ARBA" id="ARBA00023136"/>
    </source>
</evidence>
<dbReference type="EMBL" id="JABWDY010030533">
    <property type="protein sequence ID" value="KAF5185558.1"/>
    <property type="molecule type" value="Genomic_DNA"/>
</dbReference>
<comment type="subcellular location">
    <subcellularLocation>
        <location evidence="1">Endomembrane system</location>
    </subcellularLocation>
</comment>
<keyword evidence="9" id="KW-1185">Reference proteome</keyword>
<keyword evidence="3" id="KW-0808">Transferase</keyword>
<evidence type="ECO:0000256" key="4">
    <source>
        <dbReference type="ARBA" id="ARBA00022692"/>
    </source>
</evidence>
<gene>
    <name evidence="8" type="ORF">FRX31_024860</name>
</gene>
<evidence type="ECO:0000256" key="3">
    <source>
        <dbReference type="ARBA" id="ARBA00022679"/>
    </source>
</evidence>
<organism evidence="8 9">
    <name type="scientific">Thalictrum thalictroides</name>
    <name type="common">Rue-anemone</name>
    <name type="synonym">Anemone thalictroides</name>
    <dbReference type="NCBI Taxonomy" id="46969"/>
    <lineage>
        <taxon>Eukaryota</taxon>
        <taxon>Viridiplantae</taxon>
        <taxon>Streptophyta</taxon>
        <taxon>Embryophyta</taxon>
        <taxon>Tracheophyta</taxon>
        <taxon>Spermatophyta</taxon>
        <taxon>Magnoliopsida</taxon>
        <taxon>Ranunculales</taxon>
        <taxon>Ranunculaceae</taxon>
        <taxon>Thalictroideae</taxon>
        <taxon>Thalictrum</taxon>
    </lineage>
</organism>
<dbReference type="InterPro" id="IPR005150">
    <property type="entry name" value="Cellulose_synth"/>
</dbReference>
<evidence type="ECO:0000256" key="5">
    <source>
        <dbReference type="ARBA" id="ARBA00022989"/>
    </source>
</evidence>
<dbReference type="GO" id="GO:0012505">
    <property type="term" value="C:endomembrane system"/>
    <property type="evidence" value="ECO:0007669"/>
    <property type="project" value="UniProtKB-SubCell"/>
</dbReference>
<evidence type="ECO:0000313" key="9">
    <source>
        <dbReference type="Proteomes" id="UP000554482"/>
    </source>
</evidence>
<protein>
    <submittedName>
        <fullName evidence="8">Uncharacterized protein</fullName>
    </submittedName>
</protein>
<evidence type="ECO:0000256" key="7">
    <source>
        <dbReference type="ARBA" id="ARBA00023316"/>
    </source>
</evidence>
<sequence length="84" mass="9758">MMVQSRYKEFKQLVEKAIKSDESCLSSSRNRSACIEVMRENATDEFLKNRVEIPHLVYVSREKRSNCHHKFKAGAINVLVRISS</sequence>
<proteinExistence type="predicted"/>
<reference evidence="8 9" key="1">
    <citation type="submission" date="2020-06" db="EMBL/GenBank/DDBJ databases">
        <title>Transcriptomic and genomic resources for Thalictrum thalictroides and T. hernandezii: Facilitating candidate gene discovery in an emerging model plant lineage.</title>
        <authorList>
            <person name="Arias T."/>
            <person name="Riano-Pachon D.M."/>
            <person name="Di Stilio V.S."/>
        </authorList>
    </citation>
    <scope>NUCLEOTIDE SEQUENCE [LARGE SCALE GENOMIC DNA]</scope>
    <source>
        <strain evidence="9">cv. WT478/WT964</strain>
        <tissue evidence="8">Leaves</tissue>
    </source>
</reference>
<dbReference type="GO" id="GO:0016020">
    <property type="term" value="C:membrane"/>
    <property type="evidence" value="ECO:0007669"/>
    <property type="project" value="InterPro"/>
</dbReference>
<keyword evidence="6" id="KW-0472">Membrane</keyword>
<keyword evidence="5" id="KW-1133">Transmembrane helix</keyword>
<dbReference type="Pfam" id="PF03552">
    <property type="entry name" value="Cellulose_synt"/>
    <property type="match status" value="1"/>
</dbReference>
<dbReference type="AlphaFoldDB" id="A0A7J6VLT1"/>
<dbReference type="PANTHER" id="PTHR13301">
    <property type="entry name" value="X-BOX TRANSCRIPTION FACTOR-RELATED"/>
    <property type="match status" value="1"/>
</dbReference>
<dbReference type="GO" id="GO:0071555">
    <property type="term" value="P:cell wall organization"/>
    <property type="evidence" value="ECO:0007669"/>
    <property type="project" value="UniProtKB-KW"/>
</dbReference>
<evidence type="ECO:0000256" key="2">
    <source>
        <dbReference type="ARBA" id="ARBA00022676"/>
    </source>
</evidence>
<keyword evidence="7" id="KW-0961">Cell wall biogenesis/degradation</keyword>
<comment type="caution">
    <text evidence="8">The sequence shown here is derived from an EMBL/GenBank/DDBJ whole genome shotgun (WGS) entry which is preliminary data.</text>
</comment>
<keyword evidence="2" id="KW-0328">Glycosyltransferase</keyword>
<name>A0A7J6VLT1_THATH</name>
<evidence type="ECO:0000313" key="8">
    <source>
        <dbReference type="EMBL" id="KAF5185558.1"/>
    </source>
</evidence>
<evidence type="ECO:0000256" key="1">
    <source>
        <dbReference type="ARBA" id="ARBA00004308"/>
    </source>
</evidence>
<dbReference type="Proteomes" id="UP000554482">
    <property type="component" value="Unassembled WGS sequence"/>
</dbReference>
<dbReference type="GO" id="GO:0016760">
    <property type="term" value="F:cellulose synthase (UDP-forming) activity"/>
    <property type="evidence" value="ECO:0007669"/>
    <property type="project" value="InterPro"/>
</dbReference>
<keyword evidence="4" id="KW-0812">Transmembrane</keyword>
<accession>A0A7J6VLT1</accession>